<proteinExistence type="predicted"/>
<organism evidence="1 2">
    <name type="scientific">Glycomyces rhizosphaerae</name>
    <dbReference type="NCBI Taxonomy" id="2054422"/>
    <lineage>
        <taxon>Bacteria</taxon>
        <taxon>Bacillati</taxon>
        <taxon>Actinomycetota</taxon>
        <taxon>Actinomycetes</taxon>
        <taxon>Glycomycetales</taxon>
        <taxon>Glycomycetaceae</taxon>
        <taxon>Glycomyces</taxon>
    </lineage>
</organism>
<protein>
    <submittedName>
        <fullName evidence="1">Uncharacterized protein</fullName>
    </submittedName>
</protein>
<evidence type="ECO:0000313" key="2">
    <source>
        <dbReference type="Proteomes" id="UP001595712"/>
    </source>
</evidence>
<keyword evidence="2" id="KW-1185">Reference proteome</keyword>
<dbReference type="RefSeq" id="WP_387977821.1">
    <property type="nucleotide sequence ID" value="NZ_JBHRWO010000015.1"/>
</dbReference>
<name>A0ABV7Q3R6_9ACTN</name>
<gene>
    <name evidence="1" type="ORF">ACFO8M_17305</name>
</gene>
<reference evidence="2" key="1">
    <citation type="journal article" date="2019" name="Int. J. Syst. Evol. Microbiol.">
        <title>The Global Catalogue of Microorganisms (GCM) 10K type strain sequencing project: providing services to taxonomists for standard genome sequencing and annotation.</title>
        <authorList>
            <consortium name="The Broad Institute Genomics Platform"/>
            <consortium name="The Broad Institute Genome Sequencing Center for Infectious Disease"/>
            <person name="Wu L."/>
            <person name="Ma J."/>
        </authorList>
    </citation>
    <scope>NUCLEOTIDE SEQUENCE [LARGE SCALE GENOMIC DNA]</scope>
    <source>
        <strain evidence="2">CGMCC 4.7396</strain>
    </source>
</reference>
<accession>A0ABV7Q3R6</accession>
<sequence length="102" mass="11692">MAQTRVRASAPTEQDELVPQRMDLVAEWTTPERVNFELWIDVEVGDGIILAIGDQPAELAAEVLFVGDRMCTTWRGPITTRDRTWLNAQRVRAEFLYFSEHS</sequence>
<comment type="caution">
    <text evidence="1">The sequence shown here is derived from an EMBL/GenBank/DDBJ whole genome shotgun (WGS) entry which is preliminary data.</text>
</comment>
<evidence type="ECO:0000313" key="1">
    <source>
        <dbReference type="EMBL" id="MFC3494243.1"/>
    </source>
</evidence>
<dbReference type="EMBL" id="JBHRWO010000015">
    <property type="protein sequence ID" value="MFC3494243.1"/>
    <property type="molecule type" value="Genomic_DNA"/>
</dbReference>
<dbReference type="Proteomes" id="UP001595712">
    <property type="component" value="Unassembled WGS sequence"/>
</dbReference>